<dbReference type="EMBL" id="LMAR01000001">
    <property type="protein sequence ID" value="KQK32408.1"/>
    <property type="molecule type" value="Genomic_DNA"/>
</dbReference>
<dbReference type="InterPro" id="IPR007172">
    <property type="entry name" value="DUF374"/>
</dbReference>
<dbReference type="AlphaFoldDB" id="A0A0Q3IC09"/>
<evidence type="ECO:0000259" key="1">
    <source>
        <dbReference type="Pfam" id="PF04028"/>
    </source>
</evidence>
<comment type="caution">
    <text evidence="2">The sequence shown here is derived from an EMBL/GenBank/DDBJ whole genome shotgun (WGS) entry which is preliminary data.</text>
</comment>
<keyword evidence="3" id="KW-1185">Reference proteome</keyword>
<evidence type="ECO:0000313" key="2">
    <source>
        <dbReference type="EMBL" id="KQK32408.1"/>
    </source>
</evidence>
<dbReference type="STRING" id="53254.SAMN05660750_03474"/>
<protein>
    <recommendedName>
        <fullName evidence="1">DUF374 domain-containing protein</fullName>
    </recommendedName>
</protein>
<proteinExistence type="predicted"/>
<accession>A0A0Q3IC09</accession>
<dbReference type="Pfam" id="PF04028">
    <property type="entry name" value="DUF374"/>
    <property type="match status" value="1"/>
</dbReference>
<dbReference type="Proteomes" id="UP000051562">
    <property type="component" value="Unassembled WGS sequence"/>
</dbReference>
<reference evidence="2 3" key="1">
    <citation type="submission" date="2015-10" db="EMBL/GenBank/DDBJ databases">
        <title>Draft genome of Bosea thiooxidans.</title>
        <authorList>
            <person name="Wang X."/>
        </authorList>
    </citation>
    <scope>NUCLEOTIDE SEQUENCE [LARGE SCALE GENOMIC DNA]</scope>
    <source>
        <strain evidence="2 3">CGMCC 9174</strain>
    </source>
</reference>
<dbReference type="OrthoDB" id="9810508at2"/>
<name>A0A0Q3IC09_9HYPH</name>
<gene>
    <name evidence="2" type="ORF">ARD30_01110</name>
</gene>
<organism evidence="2 3">
    <name type="scientific">Bosea thiooxidans</name>
    <dbReference type="NCBI Taxonomy" id="53254"/>
    <lineage>
        <taxon>Bacteria</taxon>
        <taxon>Pseudomonadati</taxon>
        <taxon>Pseudomonadota</taxon>
        <taxon>Alphaproteobacteria</taxon>
        <taxon>Hyphomicrobiales</taxon>
        <taxon>Boseaceae</taxon>
        <taxon>Bosea</taxon>
    </lineage>
</organism>
<sequence length="228" mass="24948">MMRPRSAQSAALAGRALHAYIAFVQRTTRFKPVIPGGRPWERSREPFIALTWHGQQMLSLAALEGAAQVAILTSLHFDGTVVTSIVERAGFRTIRGSGTQSRPKIQAKRAVPAFFQMRDALRDGTSILLTADVPKVPRVAGKGAVQLARASGRPIYLFAAVTSARLDLDNWDRASIPLPFGRGCILWSEPLYVRKAADDREIGLIAMDISARLDELHATAHQSLGRAR</sequence>
<feature type="domain" description="DUF374" evidence="1">
    <location>
        <begin position="68"/>
        <end position="138"/>
    </location>
</feature>
<evidence type="ECO:0000313" key="3">
    <source>
        <dbReference type="Proteomes" id="UP000051562"/>
    </source>
</evidence>